<dbReference type="PANTHER" id="PTHR30043:SF9">
    <property type="entry name" value="PHOSPHONATES TRANSPORT SYSTEM PERMEASE PROTEIN"/>
    <property type="match status" value="1"/>
</dbReference>
<dbReference type="PANTHER" id="PTHR30043">
    <property type="entry name" value="PHOSPHONATES TRANSPORT SYSTEM PERMEASE PROTEIN"/>
    <property type="match status" value="1"/>
</dbReference>
<dbReference type="RefSeq" id="WP_147846044.1">
    <property type="nucleotide sequence ID" value="NZ_VDUZ01000005.1"/>
</dbReference>
<feature type="transmembrane region" description="Helical" evidence="6">
    <location>
        <begin position="245"/>
        <end position="265"/>
    </location>
</feature>
<evidence type="ECO:0000256" key="6">
    <source>
        <dbReference type="RuleBase" id="RU363032"/>
    </source>
</evidence>
<feature type="domain" description="ABC transmembrane type-1" evidence="7">
    <location>
        <begin position="83"/>
        <end position="266"/>
    </location>
</feature>
<dbReference type="AlphaFoldDB" id="A0A5C8PT96"/>
<dbReference type="Pfam" id="PF00528">
    <property type="entry name" value="BPD_transp_1"/>
    <property type="match status" value="1"/>
</dbReference>
<comment type="similarity">
    <text evidence="6">Belongs to the binding-protein-dependent transport system permease family.</text>
</comment>
<evidence type="ECO:0000313" key="8">
    <source>
        <dbReference type="EMBL" id="TXL79537.1"/>
    </source>
</evidence>
<keyword evidence="9" id="KW-1185">Reference proteome</keyword>
<dbReference type="Gene3D" id="1.10.3720.10">
    <property type="entry name" value="MetI-like"/>
    <property type="match status" value="1"/>
</dbReference>
<evidence type="ECO:0000256" key="5">
    <source>
        <dbReference type="ARBA" id="ARBA00023136"/>
    </source>
</evidence>
<dbReference type="GO" id="GO:0015416">
    <property type="term" value="F:ABC-type phosphonate transporter activity"/>
    <property type="evidence" value="ECO:0007669"/>
    <property type="project" value="InterPro"/>
</dbReference>
<keyword evidence="2 6" id="KW-0813">Transport</keyword>
<evidence type="ECO:0000256" key="1">
    <source>
        <dbReference type="ARBA" id="ARBA00004651"/>
    </source>
</evidence>
<comment type="subcellular location">
    <subcellularLocation>
        <location evidence="1 6">Cell membrane</location>
        <topology evidence="1 6">Multi-pass membrane protein</topology>
    </subcellularLocation>
</comment>
<accession>A0A5C8PT96</accession>
<evidence type="ECO:0000256" key="2">
    <source>
        <dbReference type="ARBA" id="ARBA00022448"/>
    </source>
</evidence>
<feature type="transmembrane region" description="Helical" evidence="6">
    <location>
        <begin position="134"/>
        <end position="157"/>
    </location>
</feature>
<dbReference type="NCBIfam" id="TIGR01097">
    <property type="entry name" value="PhnE"/>
    <property type="match status" value="1"/>
</dbReference>
<dbReference type="Proteomes" id="UP000321638">
    <property type="component" value="Unassembled WGS sequence"/>
</dbReference>
<sequence length="282" mass="30180">MSTTVEAMRRRYPDVFVPAWRRNRAMLAVLAGLVALFIYGLAALGFLHPRMIDGLGKLASVFVMMLPPDPGSVDRAIIYLKALGETLAIAFLGTLLGAALAFPLGFLAARNATIGRVVRFLTRRSLDTLRGVDVLVWALIWINVVGLGPFAGVLAVMTSDIGSFGKLFSEAIEAADKRPVEGVLSTGGGGPHRVRFGILPEVLPVMASQVLYFIESNTRSASIIGIVGAGGIGLHLAEQIRVLEFQHVAFIIILVLIAVAAIDWLSTRLRLGLIGTRRVATA</sequence>
<comment type="caution">
    <text evidence="8">The sequence shown here is derived from an EMBL/GenBank/DDBJ whole genome shotgun (WGS) entry which is preliminary data.</text>
</comment>
<evidence type="ECO:0000313" key="9">
    <source>
        <dbReference type="Proteomes" id="UP000321638"/>
    </source>
</evidence>
<evidence type="ECO:0000256" key="4">
    <source>
        <dbReference type="ARBA" id="ARBA00022989"/>
    </source>
</evidence>
<protein>
    <submittedName>
        <fullName evidence="8">Phosphonate ABC transporter, permease protein PhnE</fullName>
    </submittedName>
</protein>
<feature type="transmembrane region" description="Helical" evidence="6">
    <location>
        <begin position="89"/>
        <end position="113"/>
    </location>
</feature>
<evidence type="ECO:0000256" key="3">
    <source>
        <dbReference type="ARBA" id="ARBA00022692"/>
    </source>
</evidence>
<dbReference type="GO" id="GO:0005886">
    <property type="term" value="C:plasma membrane"/>
    <property type="evidence" value="ECO:0007669"/>
    <property type="project" value="UniProtKB-SubCell"/>
</dbReference>
<keyword evidence="3 6" id="KW-0812">Transmembrane</keyword>
<dbReference type="InterPro" id="IPR005769">
    <property type="entry name" value="PhnE/PtxC"/>
</dbReference>
<dbReference type="SUPFAM" id="SSF161098">
    <property type="entry name" value="MetI-like"/>
    <property type="match status" value="1"/>
</dbReference>
<proteinExistence type="inferred from homology"/>
<dbReference type="EMBL" id="VDUZ01000005">
    <property type="protein sequence ID" value="TXL79537.1"/>
    <property type="molecule type" value="Genomic_DNA"/>
</dbReference>
<keyword evidence="5 6" id="KW-0472">Membrane</keyword>
<name>A0A5C8PT96_9HYPH</name>
<gene>
    <name evidence="8" type="primary">phnE</name>
    <name evidence="8" type="ORF">FHP25_06230</name>
</gene>
<dbReference type="OrthoDB" id="7820570at2"/>
<evidence type="ECO:0000259" key="7">
    <source>
        <dbReference type="PROSITE" id="PS50928"/>
    </source>
</evidence>
<dbReference type="PROSITE" id="PS50928">
    <property type="entry name" value="ABC_TM1"/>
    <property type="match status" value="1"/>
</dbReference>
<dbReference type="InterPro" id="IPR035906">
    <property type="entry name" value="MetI-like_sf"/>
</dbReference>
<dbReference type="InterPro" id="IPR000515">
    <property type="entry name" value="MetI-like"/>
</dbReference>
<keyword evidence="4 6" id="KW-1133">Transmembrane helix</keyword>
<organism evidence="8 9">
    <name type="scientific">Vineibacter terrae</name>
    <dbReference type="NCBI Taxonomy" id="2586908"/>
    <lineage>
        <taxon>Bacteria</taxon>
        <taxon>Pseudomonadati</taxon>
        <taxon>Pseudomonadota</taxon>
        <taxon>Alphaproteobacteria</taxon>
        <taxon>Hyphomicrobiales</taxon>
        <taxon>Vineibacter</taxon>
    </lineage>
</organism>
<reference evidence="8 9" key="1">
    <citation type="submission" date="2019-06" db="EMBL/GenBank/DDBJ databases">
        <title>New taxonomy in bacterial strain CC-CFT640, isolated from vineyard.</title>
        <authorList>
            <person name="Lin S.-Y."/>
            <person name="Tsai C.-F."/>
            <person name="Young C.-C."/>
        </authorList>
    </citation>
    <scope>NUCLEOTIDE SEQUENCE [LARGE SCALE GENOMIC DNA]</scope>
    <source>
        <strain evidence="8 9">CC-CFT640</strain>
    </source>
</reference>
<feature type="transmembrane region" description="Helical" evidence="6">
    <location>
        <begin position="25"/>
        <end position="47"/>
    </location>
</feature>